<dbReference type="InterPro" id="IPR001943">
    <property type="entry name" value="UVR_dom"/>
</dbReference>
<dbReference type="Gene3D" id="3.40.50.300">
    <property type="entry name" value="P-loop containing nucleotide triphosphate hydrolases"/>
    <property type="match status" value="3"/>
</dbReference>
<comment type="subunit">
    <text evidence="11 13 14">Forms a heterotetramer with UvrA during the search for lesions. Interacts with UvrC in an incision complex.</text>
</comment>
<comment type="function">
    <text evidence="13">The UvrABC repair system catalyzes the recognition and processing of DNA lesions. A damage recognition complex composed of 2 UvrA and 2 UvrB subunits scans DNA for abnormalities. Upon binding of the UvrA(2)B(2) complex to a putative damaged site, the DNA wraps around one UvrB monomer. DNA wrap is dependent on ATP binding by UvrB and probably causes local melting of the DNA helix, facilitating insertion of UvrB beta-hairpin between the DNA strands. Then UvrB probes one DNA strand for the presence of a lesion. If a lesion is found the UvrA subunits dissociate and the UvrB-DNA preincision complex is formed. This complex is subsequently bound by UvrC and the second UvrB is released. If no lesion is found, the DNA wraps around the other UvrB subunit that will check the other stand for damage.</text>
</comment>
<dbReference type="NCBIfam" id="TIGR00631">
    <property type="entry name" value="uvrb"/>
    <property type="match status" value="1"/>
</dbReference>
<dbReference type="PROSITE" id="PS51192">
    <property type="entry name" value="HELICASE_ATP_BIND_1"/>
    <property type="match status" value="1"/>
</dbReference>
<dbReference type="PANTHER" id="PTHR24029">
    <property type="entry name" value="UVRABC SYSTEM PROTEIN B"/>
    <property type="match status" value="1"/>
</dbReference>
<evidence type="ECO:0000259" key="18">
    <source>
        <dbReference type="PROSITE" id="PS51194"/>
    </source>
</evidence>
<dbReference type="CDD" id="cd18790">
    <property type="entry name" value="SF2_C_UvrB"/>
    <property type="match status" value="1"/>
</dbReference>
<accession>A0A1Y6BXH0</accession>
<dbReference type="InterPro" id="IPR004807">
    <property type="entry name" value="UvrB"/>
</dbReference>
<evidence type="ECO:0000256" key="14">
    <source>
        <dbReference type="RuleBase" id="RU003587"/>
    </source>
</evidence>
<dbReference type="Proteomes" id="UP000192907">
    <property type="component" value="Unassembled WGS sequence"/>
</dbReference>
<dbReference type="SUPFAM" id="SSF46600">
    <property type="entry name" value="C-terminal UvrC-binding domain of UvrB"/>
    <property type="match status" value="1"/>
</dbReference>
<dbReference type="InterPro" id="IPR014001">
    <property type="entry name" value="Helicase_ATP-bd"/>
</dbReference>
<dbReference type="GO" id="GO:0005524">
    <property type="term" value="F:ATP binding"/>
    <property type="evidence" value="ECO:0007669"/>
    <property type="project" value="UniProtKB-UniRule"/>
</dbReference>
<dbReference type="GO" id="GO:0009380">
    <property type="term" value="C:excinuclease repair complex"/>
    <property type="evidence" value="ECO:0007669"/>
    <property type="project" value="InterPro"/>
</dbReference>
<dbReference type="Gene3D" id="4.10.860.10">
    <property type="entry name" value="UVR domain"/>
    <property type="match status" value="1"/>
</dbReference>
<dbReference type="GO" id="GO:0006289">
    <property type="term" value="P:nucleotide-excision repair"/>
    <property type="evidence" value="ECO:0007669"/>
    <property type="project" value="UniProtKB-UniRule"/>
</dbReference>
<evidence type="ECO:0000259" key="16">
    <source>
        <dbReference type="PROSITE" id="PS50151"/>
    </source>
</evidence>
<proteinExistence type="inferred from homology"/>
<evidence type="ECO:0000256" key="1">
    <source>
        <dbReference type="ARBA" id="ARBA00004496"/>
    </source>
</evidence>
<keyword evidence="5 13" id="KW-0227">DNA damage</keyword>
<reference evidence="20" key="1">
    <citation type="submission" date="2017-04" db="EMBL/GenBank/DDBJ databases">
        <authorList>
            <person name="Varghese N."/>
            <person name="Submissions S."/>
        </authorList>
    </citation>
    <scope>NUCLEOTIDE SEQUENCE [LARGE SCALE GENOMIC DNA]</scope>
    <source>
        <strain evidence="20">RKEM611</strain>
    </source>
</reference>
<keyword evidence="8 13" id="KW-0267">Excision nuclease</keyword>
<organism evidence="19 20">
    <name type="scientific">Pseudobacteriovorax antillogorgiicola</name>
    <dbReference type="NCBI Taxonomy" id="1513793"/>
    <lineage>
        <taxon>Bacteria</taxon>
        <taxon>Pseudomonadati</taxon>
        <taxon>Bdellovibrionota</taxon>
        <taxon>Oligoflexia</taxon>
        <taxon>Oligoflexales</taxon>
        <taxon>Pseudobacteriovoracaceae</taxon>
        <taxon>Pseudobacteriovorax</taxon>
    </lineage>
</organism>
<keyword evidence="4 13" id="KW-0547">Nucleotide-binding</keyword>
<evidence type="ECO:0000256" key="9">
    <source>
        <dbReference type="ARBA" id="ARBA00023204"/>
    </source>
</evidence>
<name>A0A1Y6BXH0_9BACT</name>
<dbReference type="Pfam" id="PF00271">
    <property type="entry name" value="Helicase_C"/>
    <property type="match status" value="1"/>
</dbReference>
<comment type="similarity">
    <text evidence="2 13 14">Belongs to the UvrB family.</text>
</comment>
<evidence type="ECO:0000256" key="15">
    <source>
        <dbReference type="SAM" id="Coils"/>
    </source>
</evidence>
<feature type="short sequence motif" description="Beta-hairpin" evidence="13">
    <location>
        <begin position="93"/>
        <end position="116"/>
    </location>
</feature>
<feature type="binding site" evidence="13">
    <location>
        <begin position="40"/>
        <end position="47"/>
    </location>
    <ligand>
        <name>ATP</name>
        <dbReference type="ChEBI" id="CHEBI:30616"/>
    </ligand>
</feature>
<feature type="domain" description="Helicase ATP-binding" evidence="17">
    <location>
        <begin position="27"/>
        <end position="159"/>
    </location>
</feature>
<evidence type="ECO:0000256" key="2">
    <source>
        <dbReference type="ARBA" id="ARBA00008533"/>
    </source>
</evidence>
<keyword evidence="3 13" id="KW-0963">Cytoplasm</keyword>
<evidence type="ECO:0000256" key="8">
    <source>
        <dbReference type="ARBA" id="ARBA00022881"/>
    </source>
</evidence>
<dbReference type="EMBL" id="FWZT01000010">
    <property type="protein sequence ID" value="SMF32996.1"/>
    <property type="molecule type" value="Genomic_DNA"/>
</dbReference>
<evidence type="ECO:0000256" key="4">
    <source>
        <dbReference type="ARBA" id="ARBA00022741"/>
    </source>
</evidence>
<dbReference type="SMART" id="SM00487">
    <property type="entry name" value="DEXDc"/>
    <property type="match status" value="1"/>
</dbReference>
<keyword evidence="6 13" id="KW-0228">DNA excision</keyword>
<sequence length="675" mass="76179">MNGETFQLKADFQPMGDQPVAIDTLTAGVQEGKKHQVLMGVTGSGKTFTMANIIARTKLPTLVIAPNKTLAAQLFTELKELFPENAVGFFISYYDYYQPEAYIPGSDTYIAKDASINDDIDKMRHSATQALFERPDSIIVASVSCIYGMGSPASYAKLCIKVAVGDEIPRNDFLKRLIEIQYSRNDMALQRGTFRVRGDVVDILPSHQKDHAIRVEFFGDDVESITIVDVLTSKLVKKVDALSIYPNSHYVTERSDMQSMVKEILHDLGVRLRELRAQDKLVEYQRLEQRTMNDVELLEELGYCPGIENYSRYLTGSPPGHPPPTLLDYFPEKFLTIIDESHVTVPQIGAMYRGDRARKENLVDFGFRLPAALDNRPLKFDEFLERAPLIIHVSATPGNYELEQTQNKFVEQIIRPTGLIDPEITIKPAKNQVDDLHSEIRRTIESDGRILITTLTKRMAEDLSSYYLDLGVKVKYLHSDIDSLERSEILQDLRRGTIDVLIGINLLREGLDLPEVKLVAIMDADKEGFLRSRSSLIQTVGRAARNAEGRVIFYADNITKSMQQCIDETQRRREIQMSYNTEHGIVPETIQKAMRPGLREIYGLSSDEGDKPKASADTLVKEHNIHSVKALETLINKKTKEMKKAAADLEFEKAAELRDTIAALKDRLLVHGDLN</sequence>
<dbReference type="PROSITE" id="PS51194">
    <property type="entry name" value="HELICASE_CTER"/>
    <property type="match status" value="1"/>
</dbReference>
<evidence type="ECO:0000256" key="11">
    <source>
        <dbReference type="ARBA" id="ARBA00026033"/>
    </source>
</evidence>
<dbReference type="PROSITE" id="PS50151">
    <property type="entry name" value="UVR"/>
    <property type="match status" value="1"/>
</dbReference>
<dbReference type="GO" id="GO:0009432">
    <property type="term" value="P:SOS response"/>
    <property type="evidence" value="ECO:0007669"/>
    <property type="project" value="UniProtKB-UniRule"/>
</dbReference>
<dbReference type="Pfam" id="PF17757">
    <property type="entry name" value="UvrB_inter"/>
    <property type="match status" value="1"/>
</dbReference>
<dbReference type="NCBIfam" id="NF003673">
    <property type="entry name" value="PRK05298.1"/>
    <property type="match status" value="1"/>
</dbReference>
<evidence type="ECO:0000256" key="13">
    <source>
        <dbReference type="HAMAP-Rule" id="MF_00204"/>
    </source>
</evidence>
<evidence type="ECO:0000256" key="5">
    <source>
        <dbReference type="ARBA" id="ARBA00022763"/>
    </source>
</evidence>
<dbReference type="Pfam" id="PF04851">
    <property type="entry name" value="ResIII"/>
    <property type="match status" value="1"/>
</dbReference>
<dbReference type="AlphaFoldDB" id="A0A1Y6BXH0"/>
<dbReference type="GO" id="GO:0003677">
    <property type="term" value="F:DNA binding"/>
    <property type="evidence" value="ECO:0007669"/>
    <property type="project" value="UniProtKB-UniRule"/>
</dbReference>
<feature type="coiled-coil region" evidence="15">
    <location>
        <begin position="628"/>
        <end position="655"/>
    </location>
</feature>
<keyword evidence="10 13" id="KW-0742">SOS response</keyword>
<dbReference type="Pfam" id="PF12344">
    <property type="entry name" value="UvrB"/>
    <property type="match status" value="1"/>
</dbReference>
<dbReference type="SUPFAM" id="SSF52540">
    <property type="entry name" value="P-loop containing nucleoside triphosphate hydrolases"/>
    <property type="match status" value="2"/>
</dbReference>
<evidence type="ECO:0000256" key="6">
    <source>
        <dbReference type="ARBA" id="ARBA00022769"/>
    </source>
</evidence>
<dbReference type="HAMAP" id="MF_00204">
    <property type="entry name" value="UvrB"/>
    <property type="match status" value="1"/>
</dbReference>
<dbReference type="GO" id="GO:0016887">
    <property type="term" value="F:ATP hydrolysis activity"/>
    <property type="evidence" value="ECO:0007669"/>
    <property type="project" value="InterPro"/>
</dbReference>
<comment type="domain">
    <text evidence="13">The beta-hairpin motif is involved in DNA binding.</text>
</comment>
<dbReference type="InterPro" id="IPR041471">
    <property type="entry name" value="UvrB_inter"/>
</dbReference>
<dbReference type="RefSeq" id="WP_132320778.1">
    <property type="nucleotide sequence ID" value="NZ_FWZT01000010.1"/>
</dbReference>
<dbReference type="InterPro" id="IPR001650">
    <property type="entry name" value="Helicase_C-like"/>
</dbReference>
<keyword evidence="7 13" id="KW-0067">ATP-binding</keyword>
<evidence type="ECO:0000259" key="17">
    <source>
        <dbReference type="PROSITE" id="PS51192"/>
    </source>
</evidence>
<evidence type="ECO:0000313" key="19">
    <source>
        <dbReference type="EMBL" id="SMF32996.1"/>
    </source>
</evidence>
<evidence type="ECO:0000256" key="12">
    <source>
        <dbReference type="ARBA" id="ARBA00029504"/>
    </source>
</evidence>
<dbReference type="OrthoDB" id="5287282at2"/>
<evidence type="ECO:0000256" key="7">
    <source>
        <dbReference type="ARBA" id="ARBA00022840"/>
    </source>
</evidence>
<dbReference type="SMART" id="SM00490">
    <property type="entry name" value="HELICc"/>
    <property type="match status" value="1"/>
</dbReference>
<dbReference type="CDD" id="cd17916">
    <property type="entry name" value="DEXHc_UvrB"/>
    <property type="match status" value="1"/>
</dbReference>
<gene>
    <name evidence="13" type="primary">uvrB</name>
    <name evidence="19" type="ORF">SAMN06296036_11074</name>
</gene>
<keyword evidence="9 13" id="KW-0234">DNA repair</keyword>
<dbReference type="STRING" id="1513793.SAMN06296036_11074"/>
<evidence type="ECO:0000256" key="3">
    <source>
        <dbReference type="ARBA" id="ARBA00022490"/>
    </source>
</evidence>
<evidence type="ECO:0000256" key="10">
    <source>
        <dbReference type="ARBA" id="ARBA00023236"/>
    </source>
</evidence>
<feature type="domain" description="UVR" evidence="16">
    <location>
        <begin position="632"/>
        <end position="667"/>
    </location>
</feature>
<comment type="subcellular location">
    <subcellularLocation>
        <location evidence="1 13 14">Cytoplasm</location>
    </subcellularLocation>
</comment>
<keyword evidence="15" id="KW-0175">Coiled coil</keyword>
<evidence type="ECO:0000313" key="20">
    <source>
        <dbReference type="Proteomes" id="UP000192907"/>
    </source>
</evidence>
<keyword evidence="20" id="KW-1185">Reference proteome</keyword>
<dbReference type="InterPro" id="IPR006935">
    <property type="entry name" value="Helicase/UvrB_N"/>
</dbReference>
<feature type="domain" description="Helicase C-terminal" evidence="18">
    <location>
        <begin position="432"/>
        <end position="594"/>
    </location>
</feature>
<dbReference type="GO" id="GO:0005737">
    <property type="term" value="C:cytoplasm"/>
    <property type="evidence" value="ECO:0007669"/>
    <property type="project" value="UniProtKB-SubCell"/>
</dbReference>
<dbReference type="PANTHER" id="PTHR24029:SF0">
    <property type="entry name" value="UVRABC SYSTEM PROTEIN B"/>
    <property type="match status" value="1"/>
</dbReference>
<dbReference type="GO" id="GO:0009381">
    <property type="term" value="F:excinuclease ABC activity"/>
    <property type="evidence" value="ECO:0007669"/>
    <property type="project" value="UniProtKB-UniRule"/>
</dbReference>
<dbReference type="InterPro" id="IPR027417">
    <property type="entry name" value="P-loop_NTPase"/>
</dbReference>
<dbReference type="InterPro" id="IPR036876">
    <property type="entry name" value="UVR_dom_sf"/>
</dbReference>
<dbReference type="InterPro" id="IPR024759">
    <property type="entry name" value="UvrB_YAD/RRR_dom"/>
</dbReference>
<protein>
    <recommendedName>
        <fullName evidence="12 13">UvrABC system protein B</fullName>
        <shortName evidence="13">Protein UvrB</shortName>
    </recommendedName>
    <alternativeName>
        <fullName evidence="13">Excinuclease ABC subunit B</fullName>
    </alternativeName>
</protein>
<dbReference type="Pfam" id="PF02151">
    <property type="entry name" value="UVR"/>
    <property type="match status" value="1"/>
</dbReference>